<evidence type="ECO:0000313" key="3">
    <source>
        <dbReference type="Proteomes" id="UP000811481"/>
    </source>
</evidence>
<evidence type="ECO:0000256" key="1">
    <source>
        <dbReference type="SAM" id="Phobius"/>
    </source>
</evidence>
<dbReference type="Proteomes" id="UP000811481">
    <property type="component" value="Unassembled WGS sequence"/>
</dbReference>
<proteinExistence type="predicted"/>
<evidence type="ECO:0000313" key="2">
    <source>
        <dbReference type="EMBL" id="MBS2126155.1"/>
    </source>
</evidence>
<protein>
    <recommendedName>
        <fullName evidence="4">Effector</fullName>
    </recommendedName>
</protein>
<keyword evidence="3" id="KW-1185">Reference proteome</keyword>
<gene>
    <name evidence="2" type="ORF">J8J04_00245</name>
</gene>
<comment type="caution">
    <text evidence="2">The sequence shown here is derived from an EMBL/GenBank/DDBJ whole genome shotgun (WGS) entry which is preliminary data.</text>
</comment>
<name>A0ABS5K4J0_9MOLU</name>
<keyword evidence="1" id="KW-0812">Transmembrane</keyword>
<feature type="transmembrane region" description="Helical" evidence="1">
    <location>
        <begin position="7"/>
        <end position="28"/>
    </location>
</feature>
<evidence type="ECO:0008006" key="4">
    <source>
        <dbReference type="Google" id="ProtNLM"/>
    </source>
</evidence>
<keyword evidence="1" id="KW-0472">Membrane</keyword>
<dbReference type="RefSeq" id="WP_212330696.1">
    <property type="nucleotide sequence ID" value="NZ_JAGVRH010000001.1"/>
</dbReference>
<accession>A0ABS5K4J0</accession>
<keyword evidence="1" id="KW-1133">Transmembrane helix</keyword>
<sequence>MIKIKKIIKWFFLIIIFIIIALIVFIILNETGVIQLPKNPIPNLNKTDINKIREWEENDHNGRTNYMIEFYYNKFDCLNGIGYYQQQLNDKTNKSSFEIMTIQDRLPVLCTLSIFINTIMIKLKKPK</sequence>
<dbReference type="EMBL" id="JAGVRH010000001">
    <property type="protein sequence ID" value="MBS2126155.1"/>
    <property type="molecule type" value="Genomic_DNA"/>
</dbReference>
<reference evidence="2" key="1">
    <citation type="submission" date="2021-04" db="EMBL/GenBank/DDBJ databases">
        <title>Draft genome sequence of StrPh-CL8, a phytoplasma strain causing strawberry phyllody in Chile.</title>
        <authorList>
            <person name="Cui W."/>
            <person name="Zamorano A."/>
            <person name="Fiore N."/>
        </authorList>
    </citation>
    <scope>NUCLEOTIDE SEQUENCE [LARGE SCALE GENOMIC DNA]</scope>
    <source>
        <strain evidence="2">StrPh-Cl</strain>
    </source>
</reference>
<organism evidence="2 3">
    <name type="scientific">'Fragaria x ananassa' phyllody phytoplasma</name>
    <dbReference type="NCBI Taxonomy" id="2358428"/>
    <lineage>
        <taxon>Bacteria</taxon>
        <taxon>Bacillati</taxon>
        <taxon>Mycoplasmatota</taxon>
        <taxon>Mollicutes</taxon>
        <taxon>Acholeplasmatales</taxon>
        <taxon>Acholeplasmataceae</taxon>
        <taxon>Candidatus Phytoplasma</taxon>
        <taxon>16SrXIII (Mexican periwinkle virescence group)</taxon>
    </lineage>
</organism>